<evidence type="ECO:0000256" key="1">
    <source>
        <dbReference type="SAM" id="MobiDB-lite"/>
    </source>
</evidence>
<evidence type="ECO:0000313" key="2">
    <source>
        <dbReference type="EMBL" id="SJM33893.1"/>
    </source>
</evidence>
<dbReference type="EMBL" id="FUIG01000046">
    <property type="protein sequence ID" value="SJM33893.1"/>
    <property type="molecule type" value="Genomic_DNA"/>
</dbReference>
<feature type="compositionally biased region" description="Basic and acidic residues" evidence="1">
    <location>
        <begin position="68"/>
        <end position="80"/>
    </location>
</feature>
<dbReference type="AlphaFoldDB" id="A0A2P9AS07"/>
<gene>
    <name evidence="2" type="ORF">BQ8482_380076</name>
</gene>
<accession>A0A2P9AS07</accession>
<protein>
    <submittedName>
        <fullName evidence="2">Uncharacterized protein</fullName>
    </submittedName>
</protein>
<keyword evidence="3" id="KW-1185">Reference proteome</keyword>
<name>A0A2P9AS07_9HYPH</name>
<proteinExistence type="predicted"/>
<feature type="region of interest" description="Disordered" evidence="1">
    <location>
        <begin position="68"/>
        <end position="93"/>
    </location>
</feature>
<organism evidence="2 3">
    <name type="scientific">Mesorhizobium delmotii</name>
    <dbReference type="NCBI Taxonomy" id="1631247"/>
    <lineage>
        <taxon>Bacteria</taxon>
        <taxon>Pseudomonadati</taxon>
        <taxon>Pseudomonadota</taxon>
        <taxon>Alphaproteobacteria</taxon>
        <taxon>Hyphomicrobiales</taxon>
        <taxon>Phyllobacteriaceae</taxon>
        <taxon>Mesorhizobium</taxon>
    </lineage>
</organism>
<sequence length="93" mass="10724">MQMRMICISIKRIVSQSTRNRIYSGRGRRQIDVVRICSLQATNGNNHFASRLTFMLLLAKSTAGHVEQSTKTDLERRLPHELPTLNERVSNDR</sequence>
<reference evidence="3" key="1">
    <citation type="submission" date="2016-12" db="EMBL/GenBank/DDBJ databases">
        <authorList>
            <person name="Brunel B."/>
        </authorList>
    </citation>
    <scope>NUCLEOTIDE SEQUENCE [LARGE SCALE GENOMIC DNA]</scope>
</reference>
<dbReference type="Proteomes" id="UP000245698">
    <property type="component" value="Unassembled WGS sequence"/>
</dbReference>
<evidence type="ECO:0000313" key="3">
    <source>
        <dbReference type="Proteomes" id="UP000245698"/>
    </source>
</evidence>